<reference evidence="3" key="3">
    <citation type="submission" date="2016-06" db="UniProtKB">
        <authorList>
            <consortium name="WormBaseParasite"/>
        </authorList>
    </citation>
    <scope>IDENTIFICATION</scope>
</reference>
<evidence type="ECO:0000313" key="3">
    <source>
        <dbReference type="WBParaSite" id="GPLIN_001116600"/>
    </source>
</evidence>
<name>A0A183CE62_GLOPA</name>
<reference evidence="2" key="1">
    <citation type="submission" date="2013-12" db="EMBL/GenBank/DDBJ databases">
        <authorList>
            <person name="Aslett M."/>
        </authorList>
    </citation>
    <scope>NUCLEOTIDE SEQUENCE [LARGE SCALE GENOMIC DNA]</scope>
    <source>
        <strain evidence="2">Lindley</strain>
    </source>
</reference>
<accession>A0A183CE62</accession>
<dbReference type="Pfam" id="PF10320">
    <property type="entry name" value="7TM_GPCR_Srsx"/>
    <property type="match status" value="1"/>
</dbReference>
<proteinExistence type="predicted"/>
<evidence type="ECO:0000256" key="1">
    <source>
        <dbReference type="SAM" id="Phobius"/>
    </source>
</evidence>
<dbReference type="AlphaFoldDB" id="A0A183CE62"/>
<evidence type="ECO:0000313" key="2">
    <source>
        <dbReference type="Proteomes" id="UP000050741"/>
    </source>
</evidence>
<sequence length="161" mass="18472">MESFFATAMNATFLVSFVVVVSGFRFIRYQYCFPIIILPGTIFGNCAQMTMVFTGLERLQSVLFPIWYKKRSTKTNISLASLVLFGYSIYQFNINYIAYQDNMDIMVSCSTTEMIAGKMAPQMNANGYTLSAILMGTYTLIWFLVFKLRVTAKSDFYTFYI</sequence>
<reference evidence="2" key="2">
    <citation type="submission" date="2014-05" db="EMBL/GenBank/DDBJ databases">
        <title>The genome and life-stage specific transcriptomes of Globodera pallida elucidate key aspects of plant parasitism by a cyst nematode.</title>
        <authorList>
            <person name="Cotton J.A."/>
            <person name="Lilley C.J."/>
            <person name="Jones L.M."/>
            <person name="Kikuchi T."/>
            <person name="Reid A.J."/>
            <person name="Thorpe P."/>
            <person name="Tsai I.J."/>
            <person name="Beasley H."/>
            <person name="Blok V."/>
            <person name="Cock P.J.A."/>
            <person name="Van den Akker S.E."/>
            <person name="Holroyd N."/>
            <person name="Hunt M."/>
            <person name="Mantelin S."/>
            <person name="Naghra H."/>
            <person name="Pain A."/>
            <person name="Palomares-Rius J.E."/>
            <person name="Zarowiecki M."/>
            <person name="Berriman M."/>
            <person name="Jones J.T."/>
            <person name="Urwin P.E."/>
        </authorList>
    </citation>
    <scope>NUCLEOTIDE SEQUENCE [LARGE SCALE GENOMIC DNA]</scope>
    <source>
        <strain evidence="2">Lindley</strain>
    </source>
</reference>
<keyword evidence="1" id="KW-0472">Membrane</keyword>
<feature type="transmembrane region" description="Helical" evidence="1">
    <location>
        <begin position="33"/>
        <end position="56"/>
    </location>
</feature>
<keyword evidence="2" id="KW-1185">Reference proteome</keyword>
<organism evidence="2 3">
    <name type="scientific">Globodera pallida</name>
    <name type="common">Potato cyst nematode worm</name>
    <name type="synonym">Heterodera pallida</name>
    <dbReference type="NCBI Taxonomy" id="36090"/>
    <lineage>
        <taxon>Eukaryota</taxon>
        <taxon>Metazoa</taxon>
        <taxon>Ecdysozoa</taxon>
        <taxon>Nematoda</taxon>
        <taxon>Chromadorea</taxon>
        <taxon>Rhabditida</taxon>
        <taxon>Tylenchina</taxon>
        <taxon>Tylenchomorpha</taxon>
        <taxon>Tylenchoidea</taxon>
        <taxon>Heteroderidae</taxon>
        <taxon>Heteroderinae</taxon>
        <taxon>Globodera</taxon>
    </lineage>
</organism>
<keyword evidence="1" id="KW-0812">Transmembrane</keyword>
<protein>
    <submittedName>
        <fullName evidence="3">G_PROTEIN_RECEP_F1_2 domain-containing protein</fullName>
    </submittedName>
</protein>
<feature type="transmembrane region" description="Helical" evidence="1">
    <location>
        <begin position="7"/>
        <end position="27"/>
    </location>
</feature>
<dbReference type="InterPro" id="IPR019424">
    <property type="entry name" value="7TM_GPCR_Srsx"/>
</dbReference>
<dbReference type="WBParaSite" id="GPLIN_001116600">
    <property type="protein sequence ID" value="GPLIN_001116600"/>
    <property type="gene ID" value="GPLIN_001116600"/>
</dbReference>
<keyword evidence="1" id="KW-1133">Transmembrane helix</keyword>
<feature type="transmembrane region" description="Helical" evidence="1">
    <location>
        <begin position="77"/>
        <end position="98"/>
    </location>
</feature>
<feature type="transmembrane region" description="Helical" evidence="1">
    <location>
        <begin position="128"/>
        <end position="146"/>
    </location>
</feature>
<dbReference type="Proteomes" id="UP000050741">
    <property type="component" value="Unassembled WGS sequence"/>
</dbReference>